<proteinExistence type="predicted"/>
<feature type="region of interest" description="Disordered" evidence="1">
    <location>
        <begin position="1"/>
        <end position="67"/>
    </location>
</feature>
<sequence length="140" mass="15529">MSMADQISSTAKNWKEKGRRLFRDLIKRPKSANDSARQSNPTRVSVSSSSGAHHGTDTGGVELTASSSNATLNRSMYCPGLLPRRSSGFSSSSRSCRRLPVRKTFIKRSRFAGFHRGSRRGQSRNRPYFGSCCKTSLDEH</sequence>
<name>A0A0C9WQV2_9AGAR</name>
<evidence type="ECO:0000313" key="2">
    <source>
        <dbReference type="EMBL" id="KIJ93615.1"/>
    </source>
</evidence>
<reference evidence="3" key="2">
    <citation type="submission" date="2015-01" db="EMBL/GenBank/DDBJ databases">
        <title>Evolutionary Origins and Diversification of the Mycorrhizal Mutualists.</title>
        <authorList>
            <consortium name="DOE Joint Genome Institute"/>
            <consortium name="Mycorrhizal Genomics Consortium"/>
            <person name="Kohler A."/>
            <person name="Kuo A."/>
            <person name="Nagy L.G."/>
            <person name="Floudas D."/>
            <person name="Copeland A."/>
            <person name="Barry K.W."/>
            <person name="Cichocki N."/>
            <person name="Veneault-Fourrey C."/>
            <person name="LaButti K."/>
            <person name="Lindquist E.A."/>
            <person name="Lipzen A."/>
            <person name="Lundell T."/>
            <person name="Morin E."/>
            <person name="Murat C."/>
            <person name="Riley R."/>
            <person name="Ohm R."/>
            <person name="Sun H."/>
            <person name="Tunlid A."/>
            <person name="Henrissat B."/>
            <person name="Grigoriev I.V."/>
            <person name="Hibbett D.S."/>
            <person name="Martin F."/>
        </authorList>
    </citation>
    <scope>NUCLEOTIDE SEQUENCE [LARGE SCALE GENOMIC DNA]</scope>
    <source>
        <strain evidence="3">LaAM-08-1</strain>
    </source>
</reference>
<organism evidence="2 3">
    <name type="scientific">Laccaria amethystina LaAM-08-1</name>
    <dbReference type="NCBI Taxonomy" id="1095629"/>
    <lineage>
        <taxon>Eukaryota</taxon>
        <taxon>Fungi</taxon>
        <taxon>Dikarya</taxon>
        <taxon>Basidiomycota</taxon>
        <taxon>Agaricomycotina</taxon>
        <taxon>Agaricomycetes</taxon>
        <taxon>Agaricomycetidae</taxon>
        <taxon>Agaricales</taxon>
        <taxon>Agaricineae</taxon>
        <taxon>Hydnangiaceae</taxon>
        <taxon>Laccaria</taxon>
    </lineage>
</organism>
<dbReference type="EMBL" id="KN838834">
    <property type="protein sequence ID" value="KIJ93615.1"/>
    <property type="molecule type" value="Genomic_DNA"/>
</dbReference>
<keyword evidence="3" id="KW-1185">Reference proteome</keyword>
<feature type="compositionally biased region" description="Basic and acidic residues" evidence="1">
    <location>
        <begin position="13"/>
        <end position="27"/>
    </location>
</feature>
<evidence type="ECO:0000313" key="3">
    <source>
        <dbReference type="Proteomes" id="UP000054477"/>
    </source>
</evidence>
<gene>
    <name evidence="2" type="ORF">K443DRAFT_383856</name>
</gene>
<feature type="compositionally biased region" description="Polar residues" evidence="1">
    <location>
        <begin position="1"/>
        <end position="12"/>
    </location>
</feature>
<evidence type="ECO:0000256" key="1">
    <source>
        <dbReference type="SAM" id="MobiDB-lite"/>
    </source>
</evidence>
<reference evidence="2 3" key="1">
    <citation type="submission" date="2014-04" db="EMBL/GenBank/DDBJ databases">
        <authorList>
            <consortium name="DOE Joint Genome Institute"/>
            <person name="Kuo A."/>
            <person name="Kohler A."/>
            <person name="Nagy L.G."/>
            <person name="Floudas D."/>
            <person name="Copeland A."/>
            <person name="Barry K.W."/>
            <person name="Cichocki N."/>
            <person name="Veneault-Fourrey C."/>
            <person name="LaButti K."/>
            <person name="Lindquist E.A."/>
            <person name="Lipzen A."/>
            <person name="Lundell T."/>
            <person name="Morin E."/>
            <person name="Murat C."/>
            <person name="Sun H."/>
            <person name="Tunlid A."/>
            <person name="Henrissat B."/>
            <person name="Grigoriev I.V."/>
            <person name="Hibbett D.S."/>
            <person name="Martin F."/>
            <person name="Nordberg H.P."/>
            <person name="Cantor M.N."/>
            <person name="Hua S.X."/>
        </authorList>
    </citation>
    <scope>NUCLEOTIDE SEQUENCE [LARGE SCALE GENOMIC DNA]</scope>
    <source>
        <strain evidence="2 3">LaAM-08-1</strain>
    </source>
</reference>
<dbReference type="Proteomes" id="UP000054477">
    <property type="component" value="Unassembled WGS sequence"/>
</dbReference>
<accession>A0A0C9WQV2</accession>
<dbReference type="AlphaFoldDB" id="A0A0C9WQV2"/>
<feature type="compositionally biased region" description="Polar residues" evidence="1">
    <location>
        <begin position="32"/>
        <end position="43"/>
    </location>
</feature>
<dbReference type="HOGENOM" id="CLU_1835475_0_0_1"/>
<protein>
    <submittedName>
        <fullName evidence="2">Uncharacterized protein</fullName>
    </submittedName>
</protein>